<dbReference type="EMBL" id="BMEO01000002">
    <property type="protein sequence ID" value="GGF86331.1"/>
    <property type="molecule type" value="Genomic_DNA"/>
</dbReference>
<dbReference type="PANTHER" id="PTHR33713">
    <property type="entry name" value="ANTITOXIN YAFN-RELATED"/>
    <property type="match status" value="1"/>
</dbReference>
<dbReference type="AlphaFoldDB" id="A0A917FIV4"/>
<evidence type="ECO:0000256" key="1">
    <source>
        <dbReference type="ARBA" id="ARBA00009981"/>
    </source>
</evidence>
<proteinExistence type="inferred from homology"/>
<organism evidence="3 4">
    <name type="scientific">Marinicella pacifica</name>
    <dbReference type="NCBI Taxonomy" id="1171543"/>
    <lineage>
        <taxon>Bacteria</taxon>
        <taxon>Pseudomonadati</taxon>
        <taxon>Pseudomonadota</taxon>
        <taxon>Gammaproteobacteria</taxon>
        <taxon>Lysobacterales</taxon>
        <taxon>Marinicellaceae</taxon>
        <taxon>Marinicella</taxon>
    </lineage>
</organism>
<dbReference type="Gene3D" id="3.40.1620.10">
    <property type="entry name" value="YefM-like domain"/>
    <property type="match status" value="1"/>
</dbReference>
<dbReference type="Gene3D" id="6.10.250.330">
    <property type="match status" value="1"/>
</dbReference>
<accession>A0A917FIV4</accession>
<dbReference type="InterPro" id="IPR006442">
    <property type="entry name" value="Antitoxin_Phd/YefM"/>
</dbReference>
<dbReference type="Proteomes" id="UP000605253">
    <property type="component" value="Unassembled WGS sequence"/>
</dbReference>
<comment type="caution">
    <text evidence="3">The sequence shown here is derived from an EMBL/GenBank/DDBJ whole genome shotgun (WGS) entry which is preliminary data.</text>
</comment>
<sequence length="74" mass="8124">MAEYLDRVNEDSSPVLITRQKGASAVLIGLDDFHAMQETIYLMASPKNAQNLNESIAEIESGKVVDIDLNDLDS</sequence>
<comment type="function">
    <text evidence="2">Antitoxin component of a type II toxin-antitoxin (TA) system.</text>
</comment>
<name>A0A917FIV4_9GAMM</name>
<dbReference type="Pfam" id="PF02604">
    <property type="entry name" value="PhdYeFM_antitox"/>
    <property type="match status" value="1"/>
</dbReference>
<protein>
    <recommendedName>
        <fullName evidence="2">Antitoxin</fullName>
    </recommendedName>
</protein>
<dbReference type="InterPro" id="IPR051405">
    <property type="entry name" value="phD/YefM_antitoxin"/>
</dbReference>
<evidence type="ECO:0000256" key="2">
    <source>
        <dbReference type="RuleBase" id="RU362080"/>
    </source>
</evidence>
<reference evidence="3" key="2">
    <citation type="submission" date="2020-09" db="EMBL/GenBank/DDBJ databases">
        <authorList>
            <person name="Sun Q."/>
            <person name="Zhou Y."/>
        </authorList>
    </citation>
    <scope>NUCLEOTIDE SEQUENCE</scope>
    <source>
        <strain evidence="3">CGMCC 1.12181</strain>
    </source>
</reference>
<reference evidence="3" key="1">
    <citation type="journal article" date="2014" name="Int. J. Syst. Evol. Microbiol.">
        <title>Complete genome sequence of Corynebacterium casei LMG S-19264T (=DSM 44701T), isolated from a smear-ripened cheese.</title>
        <authorList>
            <consortium name="US DOE Joint Genome Institute (JGI-PGF)"/>
            <person name="Walter F."/>
            <person name="Albersmeier A."/>
            <person name="Kalinowski J."/>
            <person name="Ruckert C."/>
        </authorList>
    </citation>
    <scope>NUCLEOTIDE SEQUENCE</scope>
    <source>
        <strain evidence="3">CGMCC 1.12181</strain>
    </source>
</reference>
<dbReference type="PANTHER" id="PTHR33713:SF6">
    <property type="entry name" value="ANTITOXIN YEFM"/>
    <property type="match status" value="1"/>
</dbReference>
<dbReference type="InterPro" id="IPR036165">
    <property type="entry name" value="YefM-like_sf"/>
</dbReference>
<evidence type="ECO:0000313" key="3">
    <source>
        <dbReference type="EMBL" id="GGF86331.1"/>
    </source>
</evidence>
<dbReference type="NCBIfam" id="TIGR01552">
    <property type="entry name" value="phd_fam"/>
    <property type="match status" value="1"/>
</dbReference>
<comment type="similarity">
    <text evidence="1 2">Belongs to the phD/YefM antitoxin family.</text>
</comment>
<evidence type="ECO:0000313" key="4">
    <source>
        <dbReference type="Proteomes" id="UP000605253"/>
    </source>
</evidence>
<keyword evidence="4" id="KW-1185">Reference proteome</keyword>
<gene>
    <name evidence="3" type="ORF">GCM10011365_04140</name>
</gene>
<dbReference type="SUPFAM" id="SSF143120">
    <property type="entry name" value="YefM-like"/>
    <property type="match status" value="1"/>
</dbReference>